<dbReference type="PROSITE" id="PS51257">
    <property type="entry name" value="PROKAR_LIPOPROTEIN"/>
    <property type="match status" value="1"/>
</dbReference>
<accession>A0A1Y6C956</accession>
<reference evidence="2" key="1">
    <citation type="submission" date="2017-04" db="EMBL/GenBank/DDBJ databases">
        <authorList>
            <person name="Varghese N."/>
            <person name="Submissions S."/>
        </authorList>
    </citation>
    <scope>NUCLEOTIDE SEQUENCE [LARGE SCALE GENOMIC DNA]</scope>
    <source>
        <strain evidence="2">RKEM611</strain>
    </source>
</reference>
<evidence type="ECO:0000313" key="1">
    <source>
        <dbReference type="EMBL" id="SMF43681.1"/>
    </source>
</evidence>
<dbReference type="Proteomes" id="UP000192907">
    <property type="component" value="Unassembled WGS sequence"/>
</dbReference>
<evidence type="ECO:0000313" key="2">
    <source>
        <dbReference type="Proteomes" id="UP000192907"/>
    </source>
</evidence>
<proteinExistence type="predicted"/>
<dbReference type="AlphaFoldDB" id="A0A1Y6C956"/>
<dbReference type="RefSeq" id="WP_132321133.1">
    <property type="nucleotide sequence ID" value="NZ_FWZT01000013.1"/>
</dbReference>
<gene>
    <name evidence="1" type="ORF">SAMN06296036_11391</name>
</gene>
<organism evidence="1 2">
    <name type="scientific">Pseudobacteriovorax antillogorgiicola</name>
    <dbReference type="NCBI Taxonomy" id="1513793"/>
    <lineage>
        <taxon>Bacteria</taxon>
        <taxon>Pseudomonadati</taxon>
        <taxon>Bdellovibrionota</taxon>
        <taxon>Oligoflexia</taxon>
        <taxon>Oligoflexales</taxon>
        <taxon>Pseudobacteriovoracaceae</taxon>
        <taxon>Pseudobacteriovorax</taxon>
    </lineage>
</organism>
<dbReference type="STRING" id="1513793.SAMN06296036_11391"/>
<sequence length="318" mass="36318">MKRILRYTFPLAMILTAACGSDKDDKNVDPEVVQKSVQGYWANPYHTSYFNSTIFLFTDNKLDILSTEPHLHCPDSRQFQISNNFISVPKTERCSELRFTWTPDQIISLWNSRTNEEEGGFIPTESKVLLESSANTIAKTQESIAPVFDDLILKDLGSVLEFQNFIDELKPLANDFVIEVTKDIQNDFESDGSLFPSHSTNTYPQGKDKFCLFDFVGDVDSKEAIKEIKIWTPGSSLNLWSVKYPNKKELLELGVSETEIERIISEPRDGEYEIANKIGNHWQIETNSTRINCYKRVSLAPWTLDEIKETLSPGILLK</sequence>
<evidence type="ECO:0008006" key="3">
    <source>
        <dbReference type="Google" id="ProtNLM"/>
    </source>
</evidence>
<keyword evidence="2" id="KW-1185">Reference proteome</keyword>
<dbReference type="EMBL" id="FWZT01000013">
    <property type="protein sequence ID" value="SMF43681.1"/>
    <property type="molecule type" value="Genomic_DNA"/>
</dbReference>
<protein>
    <recommendedName>
        <fullName evidence="3">Lipoprotein</fullName>
    </recommendedName>
</protein>
<name>A0A1Y6C956_9BACT</name>